<dbReference type="InterPro" id="IPR029058">
    <property type="entry name" value="AB_hydrolase_fold"/>
</dbReference>
<dbReference type="PRINTS" id="PR00111">
    <property type="entry name" value="ABHYDROLASE"/>
</dbReference>
<protein>
    <submittedName>
        <fullName evidence="2">Alpha/beta fold hydrolase</fullName>
    </submittedName>
</protein>
<dbReference type="InterPro" id="IPR050266">
    <property type="entry name" value="AB_hydrolase_sf"/>
</dbReference>
<accession>A0A5B2ZBE2</accession>
<dbReference type="GO" id="GO:0016020">
    <property type="term" value="C:membrane"/>
    <property type="evidence" value="ECO:0007669"/>
    <property type="project" value="TreeGrafter"/>
</dbReference>
<comment type="caution">
    <text evidence="2">The sequence shown here is derived from an EMBL/GenBank/DDBJ whole genome shotgun (WGS) entry which is preliminary data.</text>
</comment>
<gene>
    <name evidence="2" type="ORF">F0415_07760</name>
</gene>
<evidence type="ECO:0000313" key="3">
    <source>
        <dbReference type="Proteomes" id="UP000322165"/>
    </source>
</evidence>
<keyword evidence="3" id="KW-1185">Reference proteome</keyword>
<dbReference type="GO" id="GO:0047372">
    <property type="term" value="F:monoacylglycerol lipase activity"/>
    <property type="evidence" value="ECO:0007669"/>
    <property type="project" value="TreeGrafter"/>
</dbReference>
<dbReference type="RefSeq" id="WP_149860647.1">
    <property type="nucleotide sequence ID" value="NZ_VUOD01000005.1"/>
</dbReference>
<name>A0A5B2ZBE2_9GAMM</name>
<evidence type="ECO:0000313" key="2">
    <source>
        <dbReference type="EMBL" id="KAA2284590.1"/>
    </source>
</evidence>
<dbReference type="PANTHER" id="PTHR43798:SF5">
    <property type="entry name" value="MONOACYLGLYCEROL LIPASE ABHD6"/>
    <property type="match status" value="1"/>
</dbReference>
<reference evidence="2 3" key="1">
    <citation type="submission" date="2019-09" db="EMBL/GenBank/DDBJ databases">
        <title>Arenimonas chukotkensis sp. nov., a bacterium isolated from Chukotka hot spring, Arctic region, Russia.</title>
        <authorList>
            <person name="Zayulina K.S."/>
            <person name="Prokofeva M.I."/>
            <person name="Elcheninov A.G."/>
            <person name="Novikov A."/>
            <person name="Kochetkova T.V."/>
            <person name="Kublanov I.V."/>
        </authorList>
    </citation>
    <scope>NUCLEOTIDE SEQUENCE [LARGE SCALE GENOMIC DNA]</scope>
    <source>
        <strain evidence="2 3">3729k</strain>
    </source>
</reference>
<sequence length="318" mass="34089">MAGPGRRRLRTALTAAAVALLAALALAWYSPEAVLRAEFARQRWLAGATVVQMQAAGHRWAVLEAGQGGAGPTVLLIHGFVGSKENWLPLIRALPEHWHVLAPDLPGWNESQRLAGADYGPVAQAERLAAFIRRLPRPPDLVVGHSMGGQLGGLLAARHPELVPRLVLMSSAGVAFEENAFATAVLAGDNPFAVTDRAGLRRFLALTFADPPFVPWPLDEALVRRRRANGDFEQQVLDGIGRGPEALLLQSLLPRIRVPVLLLWCDRDRVIDASAAAVFAAGLPEARTLVLPGCGHMPLMERPPQVAEAIVGFVASPP</sequence>
<organism evidence="2 3">
    <name type="scientific">Arenimonas fontis</name>
    <dbReference type="NCBI Taxonomy" id="2608255"/>
    <lineage>
        <taxon>Bacteria</taxon>
        <taxon>Pseudomonadati</taxon>
        <taxon>Pseudomonadota</taxon>
        <taxon>Gammaproteobacteria</taxon>
        <taxon>Lysobacterales</taxon>
        <taxon>Lysobacteraceae</taxon>
        <taxon>Arenimonas</taxon>
    </lineage>
</organism>
<dbReference type="EMBL" id="VUOD01000005">
    <property type="protein sequence ID" value="KAA2284590.1"/>
    <property type="molecule type" value="Genomic_DNA"/>
</dbReference>
<dbReference type="Gene3D" id="3.40.50.1820">
    <property type="entry name" value="alpha/beta hydrolase"/>
    <property type="match status" value="1"/>
</dbReference>
<evidence type="ECO:0000259" key="1">
    <source>
        <dbReference type="Pfam" id="PF00561"/>
    </source>
</evidence>
<dbReference type="PANTHER" id="PTHR43798">
    <property type="entry name" value="MONOACYLGLYCEROL LIPASE"/>
    <property type="match status" value="1"/>
</dbReference>
<proteinExistence type="predicted"/>
<dbReference type="Proteomes" id="UP000322165">
    <property type="component" value="Unassembled WGS sequence"/>
</dbReference>
<dbReference type="SUPFAM" id="SSF53474">
    <property type="entry name" value="alpha/beta-Hydrolases"/>
    <property type="match status" value="1"/>
</dbReference>
<dbReference type="InterPro" id="IPR000073">
    <property type="entry name" value="AB_hydrolase_1"/>
</dbReference>
<keyword evidence="2" id="KW-0378">Hydrolase</keyword>
<dbReference type="GO" id="GO:0046464">
    <property type="term" value="P:acylglycerol catabolic process"/>
    <property type="evidence" value="ECO:0007669"/>
    <property type="project" value="TreeGrafter"/>
</dbReference>
<dbReference type="Pfam" id="PF00561">
    <property type="entry name" value="Abhydrolase_1"/>
    <property type="match status" value="1"/>
</dbReference>
<reference evidence="2 3" key="2">
    <citation type="submission" date="2019-09" db="EMBL/GenBank/DDBJ databases">
        <authorList>
            <person name="Mazur A."/>
        </authorList>
    </citation>
    <scope>NUCLEOTIDE SEQUENCE [LARGE SCALE GENOMIC DNA]</scope>
    <source>
        <strain evidence="2 3">3729k</strain>
    </source>
</reference>
<dbReference type="AlphaFoldDB" id="A0A5B2ZBE2"/>
<feature type="domain" description="AB hydrolase-1" evidence="1">
    <location>
        <begin position="72"/>
        <end position="303"/>
    </location>
</feature>